<dbReference type="SUPFAM" id="SSF103088">
    <property type="entry name" value="OmpA-like"/>
    <property type="match status" value="1"/>
</dbReference>
<accession>A0A1Y6BYV3</accession>
<dbReference type="STRING" id="1513793.SAMN06296036_11143"/>
<dbReference type="AlphaFoldDB" id="A0A1Y6BYV3"/>
<evidence type="ECO:0000313" key="4">
    <source>
        <dbReference type="Proteomes" id="UP000192907"/>
    </source>
</evidence>
<dbReference type="OrthoDB" id="5287981at2"/>
<dbReference type="Gene3D" id="3.30.1330.60">
    <property type="entry name" value="OmpA-like domain"/>
    <property type="match status" value="1"/>
</dbReference>
<dbReference type="RefSeq" id="WP_132320205.1">
    <property type="nucleotide sequence ID" value="NZ_FWZT01000011.1"/>
</dbReference>
<dbReference type="InterPro" id="IPR036737">
    <property type="entry name" value="OmpA-like_sf"/>
</dbReference>
<organism evidence="3 4">
    <name type="scientific">Pseudobacteriovorax antillogorgiicola</name>
    <dbReference type="NCBI Taxonomy" id="1513793"/>
    <lineage>
        <taxon>Bacteria</taxon>
        <taxon>Pseudomonadati</taxon>
        <taxon>Bdellovibrionota</taxon>
        <taxon>Oligoflexia</taxon>
        <taxon>Oligoflexales</taxon>
        <taxon>Pseudobacteriovoracaceae</taxon>
        <taxon>Pseudobacteriovorax</taxon>
    </lineage>
</organism>
<keyword evidence="2" id="KW-1133">Transmembrane helix</keyword>
<evidence type="ECO:0000313" key="3">
    <source>
        <dbReference type="EMBL" id="SMF36510.1"/>
    </source>
</evidence>
<keyword evidence="4" id="KW-1185">Reference proteome</keyword>
<keyword evidence="2" id="KW-0472">Membrane</keyword>
<feature type="transmembrane region" description="Helical" evidence="2">
    <location>
        <begin position="21"/>
        <end position="40"/>
    </location>
</feature>
<evidence type="ECO:0000256" key="1">
    <source>
        <dbReference type="SAM" id="MobiDB-lite"/>
    </source>
</evidence>
<protein>
    <recommendedName>
        <fullName evidence="5">Microtubule-binding protein</fullName>
    </recommendedName>
</protein>
<gene>
    <name evidence="3" type="ORF">SAMN06296036_11143</name>
</gene>
<dbReference type="EMBL" id="FWZT01000011">
    <property type="protein sequence ID" value="SMF36510.1"/>
    <property type="molecule type" value="Genomic_DNA"/>
</dbReference>
<dbReference type="Proteomes" id="UP000192907">
    <property type="component" value="Unassembled WGS sequence"/>
</dbReference>
<evidence type="ECO:0000256" key="2">
    <source>
        <dbReference type="SAM" id="Phobius"/>
    </source>
</evidence>
<feature type="region of interest" description="Disordered" evidence="1">
    <location>
        <begin position="335"/>
        <end position="362"/>
    </location>
</feature>
<proteinExistence type="predicted"/>
<feature type="compositionally biased region" description="Basic and acidic residues" evidence="1">
    <location>
        <begin position="335"/>
        <end position="355"/>
    </location>
</feature>
<evidence type="ECO:0008006" key="5">
    <source>
        <dbReference type="Google" id="ProtNLM"/>
    </source>
</evidence>
<sequence>MNFDYEKIRRQQDDGGSHWASYSDLFMALSFLFLLLYVVASFRTGTVSHSAKLKQIDLVEDQRRLQEQIRVYERISKNYVDEEATKAEKQLYDDVISQLDLLGDKSTEKQRELKKQLAEEMQKTEKLNRYQETIKNLITANMNSTKDVKVREKKLSQRVKELNELEFALRKKQRELNVTGEELDKTVSKLRETSRREQQTRIAAAQKEKELKTQIESITEESKQKLEQARQELESRQMALQEKTQQLEDAKGTIAEQAQRNQQLIKQVETAQAQSQAKIQQLEQAHQSLLEEEKKKYQETLKKTQLTAQEKLQAEREYRAKVEAEAQKFNSKLSGLKDELQQRDQKMTELRDKQRSLASQNANLSKSLASAKNEQGKLKEALQERQAEAVEMAKALKAAEAKANRRKEVAKKIAESFRNSGLDVSVNPDNGDLILNFGQEYFDTGKYFIKSGMTEVLNQAVPIYAKSLFEDTSISKFINSVEIVGFASPTYKNRVVDPNSLDPRDRTAINYNLDLSYKRARAIFKHIFNTNRMNFDYQQRLLPLVKVTGRSFFTQEIQGGVDSNMDMKSFCKKYDCKKSQNVIIRFNLKD</sequence>
<keyword evidence="2" id="KW-0812">Transmembrane</keyword>
<reference evidence="4" key="1">
    <citation type="submission" date="2017-04" db="EMBL/GenBank/DDBJ databases">
        <authorList>
            <person name="Varghese N."/>
            <person name="Submissions S."/>
        </authorList>
    </citation>
    <scope>NUCLEOTIDE SEQUENCE [LARGE SCALE GENOMIC DNA]</scope>
    <source>
        <strain evidence="4">RKEM611</strain>
    </source>
</reference>
<name>A0A1Y6BYV3_9BACT</name>